<evidence type="ECO:0000313" key="1">
    <source>
        <dbReference type="EMBL" id="MEJ7138688.1"/>
    </source>
</evidence>
<evidence type="ECO:0000313" key="2">
    <source>
        <dbReference type="Proteomes" id="UP001364695"/>
    </source>
</evidence>
<reference evidence="1" key="1">
    <citation type="submission" date="2023-10" db="EMBL/GenBank/DDBJ databases">
        <title>Amphibacter perezi, gen. nov., sp. nov. a novel taxa of the family Comamonadaceae, class Betaproteobacteria isolated from the skin microbiota of Pelophylax perezi from different populations.</title>
        <authorList>
            <person name="Costa S."/>
            <person name="Proenca D.N."/>
            <person name="Lopes I."/>
            <person name="Morais P.V."/>
        </authorList>
    </citation>
    <scope>NUCLEOTIDE SEQUENCE</scope>
    <source>
        <strain evidence="1">SL12-8</strain>
    </source>
</reference>
<organism evidence="1 2">
    <name type="scientific">Amphibiibacter pelophylacis</name>
    <dbReference type="NCBI Taxonomy" id="1799477"/>
    <lineage>
        <taxon>Bacteria</taxon>
        <taxon>Pseudomonadati</taxon>
        <taxon>Pseudomonadota</taxon>
        <taxon>Betaproteobacteria</taxon>
        <taxon>Burkholderiales</taxon>
        <taxon>Sphaerotilaceae</taxon>
        <taxon>Amphibiibacter</taxon>
    </lineage>
</organism>
<gene>
    <name evidence="1" type="ORF">RV045_09655</name>
</gene>
<keyword evidence="2" id="KW-1185">Reference proteome</keyword>
<sequence length="75" mass="8003">MPSTYDTDIVAWANEQAALIRAGRLEELDLDNLAEEILDVGNSEKRELVSRMAVLLGHCSSGRFSPSGGTPSAGL</sequence>
<accession>A0ACC6P3A7</accession>
<dbReference type="Proteomes" id="UP001364695">
    <property type="component" value="Unassembled WGS sequence"/>
</dbReference>
<protein>
    <submittedName>
        <fullName evidence="1">DUF29 domain-containing protein</fullName>
    </submittedName>
</protein>
<dbReference type="EMBL" id="JAWDIE010000014">
    <property type="protein sequence ID" value="MEJ7138688.1"/>
    <property type="molecule type" value="Genomic_DNA"/>
</dbReference>
<name>A0ACC6P3A7_9BURK</name>
<comment type="caution">
    <text evidence="1">The sequence shown here is derived from an EMBL/GenBank/DDBJ whole genome shotgun (WGS) entry which is preliminary data.</text>
</comment>
<proteinExistence type="predicted"/>